<evidence type="ECO:0000256" key="3">
    <source>
        <dbReference type="ARBA" id="ARBA00022448"/>
    </source>
</evidence>
<evidence type="ECO:0000256" key="10">
    <source>
        <dbReference type="SAM" id="Phobius"/>
    </source>
</evidence>
<keyword evidence="3" id="KW-0813">Transport</keyword>
<dbReference type="GO" id="GO:0015031">
    <property type="term" value="P:protein transport"/>
    <property type="evidence" value="ECO:0007669"/>
    <property type="project" value="UniProtKB-KW"/>
</dbReference>
<keyword evidence="4 10" id="KW-0812">Transmembrane</keyword>
<evidence type="ECO:0000313" key="11">
    <source>
        <dbReference type="EMBL" id="CRG90891.1"/>
    </source>
</evidence>
<evidence type="ECO:0000256" key="7">
    <source>
        <dbReference type="ARBA" id="ARBA00022989"/>
    </source>
</evidence>
<dbReference type="NCBIfam" id="TIGR00728">
    <property type="entry name" value="OPT_sfam"/>
    <property type="match status" value="1"/>
</dbReference>
<evidence type="ECO:0000313" key="12">
    <source>
        <dbReference type="Proteomes" id="UP000054383"/>
    </source>
</evidence>
<feature type="transmembrane region" description="Helical" evidence="10">
    <location>
        <begin position="91"/>
        <end position="111"/>
    </location>
</feature>
<feature type="compositionally biased region" description="Polar residues" evidence="9">
    <location>
        <begin position="41"/>
        <end position="50"/>
    </location>
</feature>
<sequence>MSRMDEKMGPNPMRTTDVEEDKSHPGEKGQQPEVTAKDKFPSSSDYTSDQAVIDDDEARKIIGYDANDSPYPEVRAVVPANDDQSLPVNTVRMWVIGIVFTIIGSALNQLFSLRKPSVTINMLVGQLLAYPVGVAWARLVPIGFFNPDRNFNIKEHALITIMANVSFGSAAATQVIEATMKFYNLGSQPGFGILLTITTQLFGFGLAGLFQRWLVQPAAMIWPGVLSNAALFMTLHSKVNALADGWTMSRRKFFLIIFGAGFVWYFVPGFLFTALSYFSFICWIVPDNVVVNQLFGQVTGLGMSVLTFDWSQVVYANANPLLTPFWAGVNVMGGFVFFFWLICPILYYTNTWNFAYLPMMNSGVFDNTGSSYNTSRIMNADGTVNAKAYQEYSPLFLPAGYALTYGIAFANLTGIFVHIALYHGKEIWTIWRGDGKKDIHARLNAVYQQVPWWWFAGVTLVMWALSIVVNEVWHTGLPVWAVLVGFLMPLVYFLPVGIIKALTNISTNEINLLTEFIGGYAFLGTPIANMSFKFLGYAGVAQGLEFIADQKLGHYFHIPPRTVFMAQGLATLVGALVQAGLTIGVLEGVNNVCTSAQSDGYSCPHGQVTYSSSLIWGALGPGRSYSPGQIYGNLLWFFLIGPLVVLVTWLLGRKWKFFNYVTWPVIFGGMSLVPPATGINFSSWWAFNVVFNGIIKRRKSAWWSKYNFVLAAALDCGVAVSLVIIFFCIVLPGAKLEWWGNTVYSTTADGLGTPWKKLAPNETFGPATWS</sequence>
<evidence type="ECO:0000256" key="9">
    <source>
        <dbReference type="SAM" id="MobiDB-lite"/>
    </source>
</evidence>
<dbReference type="AlphaFoldDB" id="A0A0U1M751"/>
<evidence type="ECO:0000256" key="6">
    <source>
        <dbReference type="ARBA" id="ARBA00022927"/>
    </source>
</evidence>
<dbReference type="OrthoDB" id="9986677at2759"/>
<name>A0A0U1M751_TALIS</name>
<keyword evidence="5" id="KW-0571">Peptide transport</keyword>
<evidence type="ECO:0000256" key="2">
    <source>
        <dbReference type="ARBA" id="ARBA00008807"/>
    </source>
</evidence>
<dbReference type="EMBL" id="CVMT01000008">
    <property type="protein sequence ID" value="CRG90891.1"/>
    <property type="molecule type" value="Genomic_DNA"/>
</dbReference>
<protein>
    <submittedName>
        <fullName evidence="11">Glutathione transporter 1</fullName>
    </submittedName>
</protein>
<organism evidence="11 12">
    <name type="scientific">Talaromyces islandicus</name>
    <name type="common">Penicillium islandicum</name>
    <dbReference type="NCBI Taxonomy" id="28573"/>
    <lineage>
        <taxon>Eukaryota</taxon>
        <taxon>Fungi</taxon>
        <taxon>Dikarya</taxon>
        <taxon>Ascomycota</taxon>
        <taxon>Pezizomycotina</taxon>
        <taxon>Eurotiomycetes</taxon>
        <taxon>Eurotiomycetidae</taxon>
        <taxon>Eurotiales</taxon>
        <taxon>Trichocomaceae</taxon>
        <taxon>Talaromyces</taxon>
        <taxon>Talaromyces sect. Islandici</taxon>
    </lineage>
</organism>
<dbReference type="Proteomes" id="UP000054383">
    <property type="component" value="Unassembled WGS sequence"/>
</dbReference>
<keyword evidence="8 10" id="KW-0472">Membrane</keyword>
<gene>
    <name evidence="11" type="ORF">PISL3812_07937</name>
</gene>
<evidence type="ECO:0000256" key="5">
    <source>
        <dbReference type="ARBA" id="ARBA00022856"/>
    </source>
</evidence>
<dbReference type="GO" id="GO:0016020">
    <property type="term" value="C:membrane"/>
    <property type="evidence" value="ECO:0007669"/>
    <property type="project" value="UniProtKB-SubCell"/>
</dbReference>
<feature type="transmembrane region" description="Helical" evidence="10">
    <location>
        <begin position="118"/>
        <end position="137"/>
    </location>
</feature>
<dbReference type="InterPro" id="IPR004813">
    <property type="entry name" value="OPT"/>
</dbReference>
<keyword evidence="6" id="KW-0653">Protein transport</keyword>
<comment type="subcellular location">
    <subcellularLocation>
        <location evidence="1">Membrane</location>
        <topology evidence="1">Multi-pass membrane protein</topology>
    </subcellularLocation>
</comment>
<dbReference type="GO" id="GO:0035673">
    <property type="term" value="F:oligopeptide transmembrane transporter activity"/>
    <property type="evidence" value="ECO:0007669"/>
    <property type="project" value="InterPro"/>
</dbReference>
<feature type="transmembrane region" description="Helical" evidence="10">
    <location>
        <begin position="663"/>
        <end position="687"/>
    </location>
</feature>
<feature type="transmembrane region" description="Helical" evidence="10">
    <location>
        <begin position="253"/>
        <end position="286"/>
    </location>
</feature>
<evidence type="ECO:0000256" key="8">
    <source>
        <dbReference type="ARBA" id="ARBA00023136"/>
    </source>
</evidence>
<feature type="transmembrane region" description="Helical" evidence="10">
    <location>
        <begin position="191"/>
        <end position="214"/>
    </location>
</feature>
<dbReference type="NCBIfam" id="TIGR00727">
    <property type="entry name" value="ISP4_OPT"/>
    <property type="match status" value="1"/>
</dbReference>
<accession>A0A0U1M751</accession>
<feature type="region of interest" description="Disordered" evidence="9">
    <location>
        <begin position="1"/>
        <end position="51"/>
    </location>
</feature>
<keyword evidence="12" id="KW-1185">Reference proteome</keyword>
<feature type="transmembrane region" description="Helical" evidence="10">
    <location>
        <begin position="298"/>
        <end position="318"/>
    </location>
</feature>
<dbReference type="PANTHER" id="PTHR22601">
    <property type="entry name" value="ISP4 LIKE PROTEIN"/>
    <property type="match status" value="1"/>
</dbReference>
<proteinExistence type="inferred from homology"/>
<feature type="transmembrane region" description="Helical" evidence="10">
    <location>
        <begin position="452"/>
        <end position="473"/>
    </location>
</feature>
<feature type="transmembrane region" description="Helical" evidence="10">
    <location>
        <begin position="157"/>
        <end position="179"/>
    </location>
</feature>
<comment type="similarity">
    <text evidence="2">Belongs to the oligopeptide OPT transporter family.</text>
</comment>
<reference evidence="11 12" key="1">
    <citation type="submission" date="2015-04" db="EMBL/GenBank/DDBJ databases">
        <authorList>
            <person name="Syromyatnikov M.Y."/>
            <person name="Popov V.N."/>
        </authorList>
    </citation>
    <scope>NUCLEOTIDE SEQUENCE [LARGE SCALE GENOMIC DNA]</scope>
    <source>
        <strain evidence="11">WF-38-12</strain>
    </source>
</reference>
<evidence type="ECO:0000256" key="4">
    <source>
        <dbReference type="ARBA" id="ARBA00022692"/>
    </source>
</evidence>
<keyword evidence="7 10" id="KW-1133">Transmembrane helix</keyword>
<feature type="transmembrane region" description="Helical" evidence="10">
    <location>
        <begin position="708"/>
        <end position="734"/>
    </location>
</feature>
<dbReference type="InterPro" id="IPR004648">
    <property type="entry name" value="Oligpept_transpt"/>
</dbReference>
<feature type="transmembrane region" description="Helical" evidence="10">
    <location>
        <begin position="402"/>
        <end position="422"/>
    </location>
</feature>
<feature type="transmembrane region" description="Helical" evidence="10">
    <location>
        <begin position="630"/>
        <end position="651"/>
    </location>
</feature>
<evidence type="ECO:0000256" key="1">
    <source>
        <dbReference type="ARBA" id="ARBA00004141"/>
    </source>
</evidence>
<feature type="transmembrane region" description="Helical" evidence="10">
    <location>
        <begin position="479"/>
        <end position="499"/>
    </location>
</feature>
<feature type="transmembrane region" description="Helical" evidence="10">
    <location>
        <begin position="325"/>
        <end position="349"/>
    </location>
</feature>
<dbReference type="OMA" id="EVWHTGL"/>
<dbReference type="Pfam" id="PF03169">
    <property type="entry name" value="OPT"/>
    <property type="match status" value="1"/>
</dbReference>